<evidence type="ECO:0000313" key="12">
    <source>
        <dbReference type="EMBL" id="OSX58423.1"/>
    </source>
</evidence>
<evidence type="ECO:0000256" key="6">
    <source>
        <dbReference type="ARBA" id="ARBA00022989"/>
    </source>
</evidence>
<keyword evidence="13" id="KW-1185">Reference proteome</keyword>
<keyword evidence="8" id="KW-0472">Membrane</keyword>
<evidence type="ECO:0000256" key="4">
    <source>
        <dbReference type="ARBA" id="ARBA00018170"/>
    </source>
</evidence>
<dbReference type="GO" id="GO:0061617">
    <property type="term" value="C:MICOS complex"/>
    <property type="evidence" value="ECO:0007669"/>
    <property type="project" value="UniProtKB-UniRule"/>
</dbReference>
<evidence type="ECO:0000256" key="10">
    <source>
        <dbReference type="ARBA" id="ARBA00032985"/>
    </source>
</evidence>
<evidence type="ECO:0000256" key="8">
    <source>
        <dbReference type="ARBA" id="ARBA00023136"/>
    </source>
</evidence>
<keyword evidence="5" id="KW-0812">Transmembrane</keyword>
<name>A0A1X6MQK1_9APHY</name>
<evidence type="ECO:0000256" key="1">
    <source>
        <dbReference type="ARBA" id="ARBA00002689"/>
    </source>
</evidence>
<evidence type="ECO:0000256" key="11">
    <source>
        <dbReference type="RuleBase" id="RU363010"/>
    </source>
</evidence>
<keyword evidence="11" id="KW-0999">Mitochondrion inner membrane</keyword>
<comment type="subunit">
    <text evidence="11">Component of the mitochondrial contact site and cristae organizing system (MICOS) complex.</text>
</comment>
<dbReference type="EMBL" id="KZ110605">
    <property type="protein sequence ID" value="OSX58423.1"/>
    <property type="molecule type" value="Genomic_DNA"/>
</dbReference>
<evidence type="ECO:0000256" key="7">
    <source>
        <dbReference type="ARBA" id="ARBA00023128"/>
    </source>
</evidence>
<proteinExistence type="inferred from homology"/>
<keyword evidence="7 11" id="KW-0496">Mitochondrion</keyword>
<comment type="subcellular location">
    <subcellularLocation>
        <location evidence="2">Membrane</location>
    </subcellularLocation>
    <subcellularLocation>
        <location evidence="11">Mitochondrion inner membrane</location>
        <topology evidence="11">Single-pass membrane protein</topology>
    </subcellularLocation>
</comment>
<dbReference type="RefSeq" id="XP_024335217.1">
    <property type="nucleotide sequence ID" value="XM_024481315.1"/>
</dbReference>
<evidence type="ECO:0000256" key="3">
    <source>
        <dbReference type="ARBA" id="ARBA00009188"/>
    </source>
</evidence>
<comment type="similarity">
    <text evidence="3 11">Belongs to the MICOS complex subunit Mic12 family.</text>
</comment>
<dbReference type="GeneID" id="36326265"/>
<dbReference type="GO" id="GO:0044284">
    <property type="term" value="C:mitochondrial crista junction"/>
    <property type="evidence" value="ECO:0007669"/>
    <property type="project" value="InterPro"/>
</dbReference>
<comment type="function">
    <text evidence="1 11">Component of the MICOS complex, a large protein complex of the mitochondrial inner membrane that plays crucial roles in the maintenance of crista junctions, inner membrane architecture, and formation of contact sites to the outer membrane.</text>
</comment>
<evidence type="ECO:0000256" key="2">
    <source>
        <dbReference type="ARBA" id="ARBA00004370"/>
    </source>
</evidence>
<dbReference type="OrthoDB" id="3351225at2759"/>
<evidence type="ECO:0000256" key="5">
    <source>
        <dbReference type="ARBA" id="ARBA00022692"/>
    </source>
</evidence>
<protein>
    <recommendedName>
        <fullName evidence="4 11">MICOS complex subunit MIC12</fullName>
    </recommendedName>
    <alternativeName>
        <fullName evidence="10 11">Altered inheritance of mitochondria protein 5, mitochondrial</fullName>
    </alternativeName>
    <alternativeName>
        <fullName evidence="9 11">Found in mitochondrial proteome protein 51</fullName>
    </alternativeName>
</protein>
<dbReference type="GO" id="GO:0042407">
    <property type="term" value="P:cristae formation"/>
    <property type="evidence" value="ECO:0007669"/>
    <property type="project" value="InterPro"/>
</dbReference>
<sequence>MSFLVGPVSGALAAGGVYYGFSTLIQTRTEQHRSDLHKLSQRLLDAPSNIPAPASAAQRIVRHPFASLLKNQWNTQLETLFQGAEGWGRRVSDWTRDKLYGGGAPSTRAN</sequence>
<dbReference type="Proteomes" id="UP000194127">
    <property type="component" value="Unassembled WGS sequence"/>
</dbReference>
<dbReference type="InterPro" id="IPR031463">
    <property type="entry name" value="Mic12"/>
</dbReference>
<dbReference type="Pfam" id="PF17050">
    <property type="entry name" value="AIM5"/>
    <property type="match status" value="1"/>
</dbReference>
<organism evidence="12 13">
    <name type="scientific">Postia placenta MAD-698-R-SB12</name>
    <dbReference type="NCBI Taxonomy" id="670580"/>
    <lineage>
        <taxon>Eukaryota</taxon>
        <taxon>Fungi</taxon>
        <taxon>Dikarya</taxon>
        <taxon>Basidiomycota</taxon>
        <taxon>Agaricomycotina</taxon>
        <taxon>Agaricomycetes</taxon>
        <taxon>Polyporales</taxon>
        <taxon>Adustoporiaceae</taxon>
        <taxon>Rhodonia</taxon>
    </lineage>
</organism>
<reference evidence="12 13" key="1">
    <citation type="submission" date="2017-04" db="EMBL/GenBank/DDBJ databases">
        <title>Genome Sequence of the Model Brown-Rot Fungus Postia placenta SB12.</title>
        <authorList>
            <consortium name="DOE Joint Genome Institute"/>
            <person name="Gaskell J."/>
            <person name="Kersten P."/>
            <person name="Larrondo L.F."/>
            <person name="Canessa P."/>
            <person name="Martinez D."/>
            <person name="Hibbett D."/>
            <person name="Schmoll M."/>
            <person name="Kubicek C.P."/>
            <person name="Martinez A.T."/>
            <person name="Yadav J."/>
            <person name="Master E."/>
            <person name="Magnuson J.K."/>
            <person name="James T."/>
            <person name="Yaver D."/>
            <person name="Berka R."/>
            <person name="Labutti K."/>
            <person name="Lipzen A."/>
            <person name="Aerts A."/>
            <person name="Barry K."/>
            <person name="Henrissat B."/>
            <person name="Blanchette R."/>
            <person name="Grigoriev I."/>
            <person name="Cullen D."/>
        </authorList>
    </citation>
    <scope>NUCLEOTIDE SEQUENCE [LARGE SCALE GENOMIC DNA]</scope>
    <source>
        <strain evidence="12 13">MAD-698-R-SB12</strain>
    </source>
</reference>
<gene>
    <name evidence="12" type="ORF">POSPLADRAFT_1060907</name>
</gene>
<keyword evidence="6" id="KW-1133">Transmembrane helix</keyword>
<evidence type="ECO:0000313" key="13">
    <source>
        <dbReference type="Proteomes" id="UP000194127"/>
    </source>
</evidence>
<dbReference type="AlphaFoldDB" id="A0A1X6MQK1"/>
<accession>A0A1X6MQK1</accession>
<evidence type="ECO:0000256" key="9">
    <source>
        <dbReference type="ARBA" id="ARBA00032159"/>
    </source>
</evidence>